<dbReference type="PROSITE" id="PS50011">
    <property type="entry name" value="PROTEIN_KINASE_DOM"/>
    <property type="match status" value="1"/>
</dbReference>
<evidence type="ECO:0000256" key="4">
    <source>
        <dbReference type="SAM" id="Coils"/>
    </source>
</evidence>
<dbReference type="SMART" id="SM00220">
    <property type="entry name" value="S_TKc"/>
    <property type="match status" value="1"/>
</dbReference>
<dbReference type="EMBL" id="JAGTXO010000010">
    <property type="protein sequence ID" value="KAG8465410.1"/>
    <property type="molecule type" value="Genomic_DNA"/>
</dbReference>
<keyword evidence="8" id="KW-1185">Reference proteome</keyword>
<dbReference type="OrthoDB" id="419455at2759"/>
<evidence type="ECO:0000259" key="6">
    <source>
        <dbReference type="PROSITE" id="PS50011"/>
    </source>
</evidence>
<dbReference type="PROSITE" id="PS00107">
    <property type="entry name" value="PROTEIN_KINASE_ATP"/>
    <property type="match status" value="1"/>
</dbReference>
<evidence type="ECO:0000256" key="2">
    <source>
        <dbReference type="ARBA" id="ARBA00022840"/>
    </source>
</evidence>
<dbReference type="AlphaFoldDB" id="A0A8J6CD29"/>
<evidence type="ECO:0000256" key="1">
    <source>
        <dbReference type="ARBA" id="ARBA00022741"/>
    </source>
</evidence>
<comment type="caution">
    <text evidence="7">The sequence shown here is derived from an EMBL/GenBank/DDBJ whole genome shotgun (WGS) entry which is preliminary data.</text>
</comment>
<dbReference type="InterPro" id="IPR017441">
    <property type="entry name" value="Protein_kinase_ATP_BS"/>
</dbReference>
<name>A0A8J6CD29_DIALT</name>
<keyword evidence="4" id="KW-0175">Coiled coil</keyword>
<dbReference type="InterPro" id="IPR000719">
    <property type="entry name" value="Prot_kinase_dom"/>
</dbReference>
<proteinExistence type="predicted"/>
<gene>
    <name evidence="7" type="ORF">KFE25_002717</name>
</gene>
<dbReference type="GO" id="GO:0004672">
    <property type="term" value="F:protein kinase activity"/>
    <property type="evidence" value="ECO:0007669"/>
    <property type="project" value="InterPro"/>
</dbReference>
<dbReference type="CDD" id="cd05117">
    <property type="entry name" value="STKc_CAMK"/>
    <property type="match status" value="1"/>
</dbReference>
<keyword evidence="1 3" id="KW-0547">Nucleotide-binding</keyword>
<evidence type="ECO:0000313" key="8">
    <source>
        <dbReference type="Proteomes" id="UP000751190"/>
    </source>
</evidence>
<accession>A0A8J6CD29</accession>
<protein>
    <recommendedName>
        <fullName evidence="6">Protein kinase domain-containing protein</fullName>
    </recommendedName>
</protein>
<reference evidence="7" key="1">
    <citation type="submission" date="2021-05" db="EMBL/GenBank/DDBJ databases">
        <title>The genome of the haptophyte Pavlova lutheri (Diacronema luteri, Pavlovales) - a model for lipid biosynthesis in eukaryotic algae.</title>
        <authorList>
            <person name="Hulatt C.J."/>
            <person name="Posewitz M.C."/>
        </authorList>
    </citation>
    <scope>NUCLEOTIDE SEQUENCE</scope>
    <source>
        <strain evidence="7">NIVA-4/92</strain>
    </source>
</reference>
<feature type="binding site" evidence="3">
    <location>
        <position position="532"/>
    </location>
    <ligand>
        <name>ATP</name>
        <dbReference type="ChEBI" id="CHEBI:30616"/>
    </ligand>
</feature>
<dbReference type="PANTHER" id="PTHR24347">
    <property type="entry name" value="SERINE/THREONINE-PROTEIN KINASE"/>
    <property type="match status" value="1"/>
</dbReference>
<evidence type="ECO:0000256" key="5">
    <source>
        <dbReference type="SAM" id="MobiDB-lite"/>
    </source>
</evidence>
<keyword evidence="2 3" id="KW-0067">ATP-binding</keyword>
<dbReference type="InterPro" id="IPR011009">
    <property type="entry name" value="Kinase-like_dom_sf"/>
</dbReference>
<dbReference type="Pfam" id="PF00069">
    <property type="entry name" value="Pkinase"/>
    <property type="match status" value="1"/>
</dbReference>
<dbReference type="GO" id="GO:0005524">
    <property type="term" value="F:ATP binding"/>
    <property type="evidence" value="ECO:0007669"/>
    <property type="project" value="UniProtKB-UniRule"/>
</dbReference>
<evidence type="ECO:0000313" key="7">
    <source>
        <dbReference type="EMBL" id="KAG8465410.1"/>
    </source>
</evidence>
<dbReference type="SUPFAM" id="SSF56112">
    <property type="entry name" value="Protein kinase-like (PK-like)"/>
    <property type="match status" value="1"/>
</dbReference>
<organism evidence="7 8">
    <name type="scientific">Diacronema lutheri</name>
    <name type="common">Unicellular marine alga</name>
    <name type="synonym">Monochrysis lutheri</name>
    <dbReference type="NCBI Taxonomy" id="2081491"/>
    <lineage>
        <taxon>Eukaryota</taxon>
        <taxon>Haptista</taxon>
        <taxon>Haptophyta</taxon>
        <taxon>Pavlovophyceae</taxon>
        <taxon>Pavlovales</taxon>
        <taxon>Pavlovaceae</taxon>
        <taxon>Diacronema</taxon>
    </lineage>
</organism>
<dbReference type="InterPro" id="IPR008271">
    <property type="entry name" value="Ser/Thr_kinase_AS"/>
</dbReference>
<sequence>MGALLLAVLARASAFRRALRARDVRIGAIWRATPRAAILAQKGDGDSCRAPLGTRPLKSTANADAPHDYEILVETLMYPLRHITDQDIVRNIGQSIVTVIAAKEQAIVQAEKASMAKEQAIVQAEKASEKVIAAKEQALVLATEVIAAKNTLLAQAQREMELSVSSKTSQLALYKAQFEPRIMVDTLWAALTSAKLHKEEDEKQARKWRTLLRDVLHEGKLTEAAKADLNDLGGAAEELTVINDLGSLPNRLASPHQSGATDVGGTGWRIGTSPSPHLATALVLSANVRTLQANGVESLRGDVIYLDRQFKESHRRLGAAPIALRCTLVLGPRARGACKKATSLQFAASWLAPRSGIAADAATAGGDGASADVAAMGETPRQPRPDEVPAQKRNRFGAMQSRYVSVDPQRLHILVRKPAASSSTGKTSKSYDMISQMEIKESGGDGHHVSLSIVCRDVDGDKPKRLVLLFNSAAEARRVHDLCERSLVTRETKPYKQYEEEYKQDGVPIGSGHFAKVYLARHLTSGLPCAAKVVDKTRLSSSETKNLLNEIAIMRMLNHPHIVALWNVFEDEAHLVLCEELCSGGELFDRIVSKKKYSERLTQEVCKLMVQTMAYYHSRSVVHLDLKPENLLLVDADSDLNIKITDWGLAQVIADGERLHRQCGTPGYTAPEVLAGEKANPAGYGTQADIWSMGIITYILLCGYPPYNLLPNASFAEEFRAVTAAPPVFEAEDWGPISREARDFVLRMIVIDPERRWTAAKLLTHPWLVATDVRDDHLMRAAKKFKRYNAARKLRSAVRSIIVINRLRRQFSSSEPANVRASNRDARHVHVR</sequence>
<dbReference type="Proteomes" id="UP000751190">
    <property type="component" value="Unassembled WGS sequence"/>
</dbReference>
<feature type="region of interest" description="Disordered" evidence="5">
    <location>
        <begin position="368"/>
        <end position="389"/>
    </location>
</feature>
<evidence type="ECO:0000256" key="3">
    <source>
        <dbReference type="PROSITE-ProRule" id="PRU10141"/>
    </source>
</evidence>
<feature type="coiled-coil region" evidence="4">
    <location>
        <begin position="110"/>
        <end position="137"/>
    </location>
</feature>
<dbReference type="FunFam" id="3.30.200.20:FF:000042">
    <property type="entry name" value="Aurora kinase A"/>
    <property type="match status" value="1"/>
</dbReference>
<dbReference type="FunFam" id="1.10.510.10:FF:000571">
    <property type="entry name" value="Maternal embryonic leucine zipper kinase"/>
    <property type="match status" value="1"/>
</dbReference>
<dbReference type="PROSITE" id="PS00108">
    <property type="entry name" value="PROTEIN_KINASE_ST"/>
    <property type="match status" value="1"/>
</dbReference>
<feature type="domain" description="Protein kinase" evidence="6">
    <location>
        <begin position="503"/>
        <end position="768"/>
    </location>
</feature>
<feature type="compositionally biased region" description="Low complexity" evidence="5">
    <location>
        <begin position="368"/>
        <end position="377"/>
    </location>
</feature>
<dbReference type="Gene3D" id="1.10.510.10">
    <property type="entry name" value="Transferase(Phosphotransferase) domain 1"/>
    <property type="match status" value="1"/>
</dbReference>